<gene>
    <name evidence="2" type="ORF">CA12_27240</name>
</gene>
<sequence length="230" mass="25390">MIPHAITRRVDVGKVETGGTDDAPPAAGQDGCVRPSHRHVLAKQQFRSRANRPAGRDQARRRDRRSPRTGPPCPRKTCVACVDADPHDHGAQSRESTTRPVRPPRPAAKTSRRRGRRTRRSLDERGHLVGLTIAEELSRPPASEAIDGRKERAAGRNLPRFGGSRPARVRAGRDHCSASGRFAAPIRGTVPLWRPCRRRPALDRRMSEPPPAFALQSSDVVGLPIRGRTR</sequence>
<feature type="compositionally biased region" description="Basic residues" evidence="1">
    <location>
        <begin position="110"/>
        <end position="119"/>
    </location>
</feature>
<feature type="region of interest" description="Disordered" evidence="1">
    <location>
        <begin position="1"/>
        <end position="122"/>
    </location>
</feature>
<keyword evidence="3" id="KW-1185">Reference proteome</keyword>
<dbReference type="EMBL" id="CP036265">
    <property type="protein sequence ID" value="QDT16618.1"/>
    <property type="molecule type" value="Genomic_DNA"/>
</dbReference>
<organism evidence="2 3">
    <name type="scientific">Alienimonas californiensis</name>
    <dbReference type="NCBI Taxonomy" id="2527989"/>
    <lineage>
        <taxon>Bacteria</taxon>
        <taxon>Pseudomonadati</taxon>
        <taxon>Planctomycetota</taxon>
        <taxon>Planctomycetia</taxon>
        <taxon>Planctomycetales</taxon>
        <taxon>Planctomycetaceae</taxon>
        <taxon>Alienimonas</taxon>
    </lineage>
</organism>
<reference evidence="2 3" key="1">
    <citation type="submission" date="2019-02" db="EMBL/GenBank/DDBJ databases">
        <title>Deep-cultivation of Planctomycetes and their phenomic and genomic characterization uncovers novel biology.</title>
        <authorList>
            <person name="Wiegand S."/>
            <person name="Jogler M."/>
            <person name="Boedeker C."/>
            <person name="Pinto D."/>
            <person name="Vollmers J."/>
            <person name="Rivas-Marin E."/>
            <person name="Kohn T."/>
            <person name="Peeters S.H."/>
            <person name="Heuer A."/>
            <person name="Rast P."/>
            <person name="Oberbeckmann S."/>
            <person name="Bunk B."/>
            <person name="Jeske O."/>
            <person name="Meyerdierks A."/>
            <person name="Storesund J.E."/>
            <person name="Kallscheuer N."/>
            <person name="Luecker S."/>
            <person name="Lage O.M."/>
            <person name="Pohl T."/>
            <person name="Merkel B.J."/>
            <person name="Hornburger P."/>
            <person name="Mueller R.-W."/>
            <person name="Bruemmer F."/>
            <person name="Labrenz M."/>
            <person name="Spormann A.M."/>
            <person name="Op den Camp H."/>
            <person name="Overmann J."/>
            <person name="Amann R."/>
            <person name="Jetten M.S.M."/>
            <person name="Mascher T."/>
            <person name="Medema M.H."/>
            <person name="Devos D.P."/>
            <person name="Kaster A.-K."/>
            <person name="Ovreas L."/>
            <person name="Rohde M."/>
            <person name="Galperin M.Y."/>
            <person name="Jogler C."/>
        </authorList>
    </citation>
    <scope>NUCLEOTIDE SEQUENCE [LARGE SCALE GENOMIC DNA]</scope>
    <source>
        <strain evidence="2 3">CA12</strain>
    </source>
</reference>
<evidence type="ECO:0000313" key="2">
    <source>
        <dbReference type="EMBL" id="QDT16618.1"/>
    </source>
</evidence>
<dbReference type="KEGG" id="acaf:CA12_27240"/>
<feature type="region of interest" description="Disordered" evidence="1">
    <location>
        <begin position="144"/>
        <end position="171"/>
    </location>
</feature>
<dbReference type="Proteomes" id="UP000318741">
    <property type="component" value="Chromosome"/>
</dbReference>
<protein>
    <submittedName>
        <fullName evidence="2">Uncharacterized protein</fullName>
    </submittedName>
</protein>
<name>A0A517PB75_9PLAN</name>
<evidence type="ECO:0000256" key="1">
    <source>
        <dbReference type="SAM" id="MobiDB-lite"/>
    </source>
</evidence>
<proteinExistence type="predicted"/>
<evidence type="ECO:0000313" key="3">
    <source>
        <dbReference type="Proteomes" id="UP000318741"/>
    </source>
</evidence>
<accession>A0A517PB75</accession>
<dbReference type="AlphaFoldDB" id="A0A517PB75"/>